<dbReference type="AlphaFoldDB" id="A0A0B7G960"/>
<proteinExistence type="predicted"/>
<keyword evidence="6" id="KW-1185">Reference proteome</keyword>
<reference evidence="3" key="2">
    <citation type="journal article" date="2022" name="J. Appl. Microbiol.">
        <title>PCR-based ORF typing of Klebsiella pneumoniae for rapid identification of global clones and transmission events.</title>
        <authorList>
            <person name="Nonogaki R."/>
            <person name="Iijima A."/>
            <person name="Kawamura K."/>
            <person name="Kayama S."/>
            <person name="Sugai M."/>
            <person name="Yagi T."/>
            <person name="Arakawa Y."/>
            <person name="Doi Y."/>
            <person name="Suzuki M."/>
        </authorList>
    </citation>
    <scope>NUCLEOTIDE SEQUENCE</scope>
    <source>
        <strain evidence="3">NUKP-37</strain>
    </source>
</reference>
<reference evidence="4 5" key="1">
    <citation type="submission" date="2018-06" db="EMBL/GenBank/DDBJ databases">
        <authorList>
            <consortium name="Pathogen Informatics"/>
            <person name="Doyle S."/>
        </authorList>
    </citation>
    <scope>NUCLEOTIDE SEQUENCE [LARGE SCALE GENOMIC DNA]</scope>
    <source>
        <strain evidence="4 5">NCTC9177</strain>
    </source>
</reference>
<gene>
    <name evidence="2" type="ORF">AN2335V1_1742</name>
    <name evidence="4" type="ORF">NCTC9177_03335</name>
    <name evidence="3" type="ORF">NUKP37_04170</name>
</gene>
<comment type="caution">
    <text evidence="4">The sequence shown here is derived from an EMBL/GenBank/DDBJ whole genome shotgun (WGS) entry which is preliminary data.</text>
</comment>
<dbReference type="EMBL" id="BQTA01000001">
    <property type="protein sequence ID" value="GKJ85881.1"/>
    <property type="molecule type" value="Genomic_DNA"/>
</dbReference>
<evidence type="ECO:0000313" key="3">
    <source>
        <dbReference type="EMBL" id="GKJ85881.1"/>
    </source>
</evidence>
<dbReference type="GeneID" id="93274169"/>
<dbReference type="OMA" id="STAHWFD"/>
<dbReference type="EMBL" id="UGKR01000003">
    <property type="protein sequence ID" value="STS89454.1"/>
    <property type="molecule type" value="Genomic_DNA"/>
</dbReference>
<dbReference type="SUPFAM" id="SSF51735">
    <property type="entry name" value="NAD(P)-binding Rossmann-fold domains"/>
    <property type="match status" value="1"/>
</dbReference>
<dbReference type="PANTHER" id="PTHR43245">
    <property type="entry name" value="BIFUNCTIONAL POLYMYXIN RESISTANCE PROTEIN ARNA"/>
    <property type="match status" value="1"/>
</dbReference>
<dbReference type="KEGG" id="kvd:KR75_16655"/>
<evidence type="ECO:0000313" key="2">
    <source>
        <dbReference type="EMBL" id="CAH6038044.1"/>
    </source>
</evidence>
<dbReference type="PANTHER" id="PTHR43245:SF46">
    <property type="entry name" value="NUCLEOSIDE-DIPHOSPHATE-SUGAR EPIMERASE"/>
    <property type="match status" value="1"/>
</dbReference>
<dbReference type="Proteomes" id="UP000254545">
    <property type="component" value="Unassembled WGS sequence"/>
</dbReference>
<dbReference type="KEGG" id="kpe:KPK_3662"/>
<evidence type="ECO:0000313" key="5">
    <source>
        <dbReference type="Proteomes" id="UP000254545"/>
    </source>
</evidence>
<dbReference type="Proteomes" id="UP001060507">
    <property type="component" value="Unassembled WGS sequence"/>
</dbReference>
<accession>A0A0B7G960</accession>
<sequence length="337" mass="37947">MKVLVTGATSGLGRNAVEYLRNKGISVRATGRNEAMGKLLSKMGAEFIPADLTELVSSQAKVMLAGIDTLWHCSSFTSPWGTQQAFDLANVRATRRLGEWSVAWGVRNFVHISSPSLYFDYHHHRDIQEDFRPHRFANEFARSKAASEEVINLLAQANPHTRFTILRPQSLFGPHDKVFIPRLAQMMQHYGSVLLPRGGSALVDMTYYENAVHAMWLASQSACDHLPSARAWNISNGEPRTLRSIVQKLIDELGIKCRIRSVPYPMLDIIARSMERFGDKTAKEPAFTHYGVSKLNFDFTLDITRAQDELGYQPVVTLDDGIVRTAAWLRDHGKLHR</sequence>
<evidence type="ECO:0000313" key="6">
    <source>
        <dbReference type="Proteomes" id="UP000789617"/>
    </source>
</evidence>
<dbReference type="InterPro" id="IPR036291">
    <property type="entry name" value="NAD(P)-bd_dom_sf"/>
</dbReference>
<name>A0A0B7G960_KLEVA</name>
<organism evidence="4 5">
    <name type="scientific">Klebsiella variicola</name>
    <dbReference type="NCBI Taxonomy" id="244366"/>
    <lineage>
        <taxon>Bacteria</taxon>
        <taxon>Pseudomonadati</taxon>
        <taxon>Pseudomonadota</taxon>
        <taxon>Gammaproteobacteria</taxon>
        <taxon>Enterobacterales</taxon>
        <taxon>Enterobacteriaceae</taxon>
        <taxon>Klebsiella/Raoultella group</taxon>
        <taxon>Klebsiella</taxon>
        <taxon>Klebsiella pneumoniae complex</taxon>
    </lineage>
</organism>
<dbReference type="RefSeq" id="WP_008805828.1">
    <property type="nucleotide sequence ID" value="NC_011283.1"/>
</dbReference>
<dbReference type="InterPro" id="IPR050177">
    <property type="entry name" value="Lipid_A_modif_metabolic_enz"/>
</dbReference>
<feature type="domain" description="NAD-dependent epimerase/dehydratase" evidence="1">
    <location>
        <begin position="3"/>
        <end position="234"/>
    </location>
</feature>
<dbReference type="KEGG" id="kvq:SP68_23070"/>
<dbReference type="Proteomes" id="UP000789617">
    <property type="component" value="Unassembled WGS sequence"/>
</dbReference>
<reference evidence="2" key="3">
    <citation type="submission" date="2022-05" db="EMBL/GenBank/DDBJ databases">
        <authorList>
            <person name="Alioto T."/>
            <person name="Alioto T."/>
            <person name="Gomez Garrido J."/>
        </authorList>
    </citation>
    <scope>NUCLEOTIDE SEQUENCE</scope>
    <source>
        <strain evidence="2">0</strain>
    </source>
</reference>
<accession>A0A0J4RTS6</accession>
<dbReference type="InterPro" id="IPR001509">
    <property type="entry name" value="Epimerase_deHydtase"/>
</dbReference>
<dbReference type="EMBL" id="CAJOXS020000001">
    <property type="protein sequence ID" value="CAH6038044.1"/>
    <property type="molecule type" value="Genomic_DNA"/>
</dbReference>
<protein>
    <submittedName>
        <fullName evidence="2">3 beta-hydroxysteroid dehydrogenase/Delta 5--&gt;4-isomerase</fullName>
    </submittedName>
    <submittedName>
        <fullName evidence="4">Nucleotide di-P-sugar epimerase or dehydratase</fullName>
    </submittedName>
</protein>
<evidence type="ECO:0000313" key="4">
    <source>
        <dbReference type="EMBL" id="STS89454.1"/>
    </source>
</evidence>
<dbReference type="Gene3D" id="3.40.50.720">
    <property type="entry name" value="NAD(P)-binding Rossmann-like Domain"/>
    <property type="match status" value="1"/>
</dbReference>
<dbReference type="KEGG" id="kpk:A593_19025"/>
<evidence type="ECO:0000259" key="1">
    <source>
        <dbReference type="Pfam" id="PF01370"/>
    </source>
</evidence>
<dbReference type="Pfam" id="PF01370">
    <property type="entry name" value="Epimerase"/>
    <property type="match status" value="1"/>
</dbReference>